<protein>
    <submittedName>
        <fullName evidence="1">Uncharacterized protein</fullName>
    </submittedName>
</protein>
<comment type="caution">
    <text evidence="1">The sequence shown here is derived from an EMBL/GenBank/DDBJ whole genome shotgun (WGS) entry which is preliminary data.</text>
</comment>
<dbReference type="Proteomes" id="UP000324222">
    <property type="component" value="Unassembled WGS sequence"/>
</dbReference>
<reference evidence="1 2" key="1">
    <citation type="submission" date="2019-05" db="EMBL/GenBank/DDBJ databases">
        <title>Another draft genome of Portunus trituberculatus and its Hox gene families provides insights of decapod evolution.</title>
        <authorList>
            <person name="Jeong J.-H."/>
            <person name="Song I."/>
            <person name="Kim S."/>
            <person name="Choi T."/>
            <person name="Kim D."/>
            <person name="Ryu S."/>
            <person name="Kim W."/>
        </authorList>
    </citation>
    <scope>NUCLEOTIDE SEQUENCE [LARGE SCALE GENOMIC DNA]</scope>
    <source>
        <tissue evidence="1">Muscle</tissue>
    </source>
</reference>
<keyword evidence="2" id="KW-1185">Reference proteome</keyword>
<accession>A0A5B7CMV3</accession>
<proteinExistence type="predicted"/>
<sequence>MHTEAPIAKKRKRSILFILPASTTTALYQSLYPHSYALSTNAFRNHAIIFSLGSSRKNVTLILLY</sequence>
<dbReference type="AlphaFoldDB" id="A0A5B7CMV3"/>
<name>A0A5B7CMV3_PORTR</name>
<organism evidence="1 2">
    <name type="scientific">Portunus trituberculatus</name>
    <name type="common">Swimming crab</name>
    <name type="synonym">Neptunus trituberculatus</name>
    <dbReference type="NCBI Taxonomy" id="210409"/>
    <lineage>
        <taxon>Eukaryota</taxon>
        <taxon>Metazoa</taxon>
        <taxon>Ecdysozoa</taxon>
        <taxon>Arthropoda</taxon>
        <taxon>Crustacea</taxon>
        <taxon>Multicrustacea</taxon>
        <taxon>Malacostraca</taxon>
        <taxon>Eumalacostraca</taxon>
        <taxon>Eucarida</taxon>
        <taxon>Decapoda</taxon>
        <taxon>Pleocyemata</taxon>
        <taxon>Brachyura</taxon>
        <taxon>Eubrachyura</taxon>
        <taxon>Portunoidea</taxon>
        <taxon>Portunidae</taxon>
        <taxon>Portuninae</taxon>
        <taxon>Portunus</taxon>
    </lineage>
</organism>
<gene>
    <name evidence="1" type="ORF">E2C01_002790</name>
</gene>
<dbReference type="EMBL" id="VSRR010000103">
    <property type="protein sequence ID" value="MPC10161.1"/>
    <property type="molecule type" value="Genomic_DNA"/>
</dbReference>
<evidence type="ECO:0000313" key="2">
    <source>
        <dbReference type="Proteomes" id="UP000324222"/>
    </source>
</evidence>
<evidence type="ECO:0000313" key="1">
    <source>
        <dbReference type="EMBL" id="MPC10161.1"/>
    </source>
</evidence>